<feature type="signal peptide" evidence="2">
    <location>
        <begin position="1"/>
        <end position="21"/>
    </location>
</feature>
<evidence type="ECO:0000256" key="1">
    <source>
        <dbReference type="SAM" id="MobiDB-lite"/>
    </source>
</evidence>
<feature type="compositionally biased region" description="Low complexity" evidence="1">
    <location>
        <begin position="32"/>
        <end position="57"/>
    </location>
</feature>
<dbReference type="InterPro" id="IPR024520">
    <property type="entry name" value="DUF3558"/>
</dbReference>
<feature type="region of interest" description="Disordered" evidence="1">
    <location>
        <begin position="26"/>
        <end position="67"/>
    </location>
</feature>
<keyword evidence="2" id="KW-0732">Signal</keyword>
<evidence type="ECO:0000313" key="4">
    <source>
        <dbReference type="Proteomes" id="UP000282084"/>
    </source>
</evidence>
<dbReference type="OrthoDB" id="3690211at2"/>
<accession>A0A495W883</accession>
<evidence type="ECO:0000256" key="2">
    <source>
        <dbReference type="SAM" id="SignalP"/>
    </source>
</evidence>
<keyword evidence="4" id="KW-1185">Reference proteome</keyword>
<evidence type="ECO:0000313" key="3">
    <source>
        <dbReference type="EMBL" id="RKT57337.1"/>
    </source>
</evidence>
<organism evidence="3 4">
    <name type="scientific">Saccharothrix australiensis</name>
    <dbReference type="NCBI Taxonomy" id="2072"/>
    <lineage>
        <taxon>Bacteria</taxon>
        <taxon>Bacillati</taxon>
        <taxon>Actinomycetota</taxon>
        <taxon>Actinomycetes</taxon>
        <taxon>Pseudonocardiales</taxon>
        <taxon>Pseudonocardiaceae</taxon>
        <taxon>Saccharothrix</taxon>
    </lineage>
</organism>
<dbReference type="Proteomes" id="UP000282084">
    <property type="component" value="Unassembled WGS sequence"/>
</dbReference>
<dbReference type="RefSeq" id="WP_121008969.1">
    <property type="nucleotide sequence ID" value="NZ_RBXO01000001.1"/>
</dbReference>
<dbReference type="EMBL" id="RBXO01000001">
    <property type="protein sequence ID" value="RKT57337.1"/>
    <property type="molecule type" value="Genomic_DNA"/>
</dbReference>
<name>A0A495W883_9PSEU</name>
<dbReference type="Pfam" id="PF12079">
    <property type="entry name" value="DUF3558"/>
    <property type="match status" value="1"/>
</dbReference>
<comment type="caution">
    <text evidence="3">The sequence shown here is derived from an EMBL/GenBank/DDBJ whole genome shotgun (WGS) entry which is preliminary data.</text>
</comment>
<reference evidence="3 4" key="1">
    <citation type="submission" date="2018-10" db="EMBL/GenBank/DDBJ databases">
        <title>Sequencing the genomes of 1000 actinobacteria strains.</title>
        <authorList>
            <person name="Klenk H.-P."/>
        </authorList>
    </citation>
    <scope>NUCLEOTIDE SEQUENCE [LARGE SCALE GENOMIC DNA]</scope>
    <source>
        <strain evidence="3 4">DSM 43800</strain>
    </source>
</reference>
<proteinExistence type="predicted"/>
<dbReference type="PROSITE" id="PS51257">
    <property type="entry name" value="PROKAR_LIPOPROTEIN"/>
    <property type="match status" value="1"/>
</dbReference>
<dbReference type="AlphaFoldDB" id="A0A495W883"/>
<sequence length="189" mass="18889">MNPRPSLALLLTALLAVTACGDPVSGAARRASTTTTGGTPGGVTTSPSGGVSPSPSGGPTGSLDTTDPCALITRAEAEQALGPLRKEPKAGELGGARTCSFAPRTATFLIGIRTTVGLAGVQPDGGVLSDVTIGDRPAKELLGVTRSCGVYLGVSDSSRVDVVLNATSSGEEPCPLARRIAELVEPRLP</sequence>
<feature type="chain" id="PRO_5038665072" evidence="2">
    <location>
        <begin position="22"/>
        <end position="189"/>
    </location>
</feature>
<protein>
    <submittedName>
        <fullName evidence="3">Uncharacterized protein DUF3558</fullName>
    </submittedName>
</protein>
<gene>
    <name evidence="3" type="ORF">C8E97_6056</name>
</gene>